<accession>A0A9Q1HK96</accession>
<dbReference type="EMBL" id="JAIZAY010000001">
    <property type="protein sequence ID" value="KAJ8048241.1"/>
    <property type="molecule type" value="Genomic_DNA"/>
</dbReference>
<organism evidence="3 4">
    <name type="scientific">Holothuria leucospilota</name>
    <name type="common">Black long sea cucumber</name>
    <name type="synonym">Mertensiothuria leucospilota</name>
    <dbReference type="NCBI Taxonomy" id="206669"/>
    <lineage>
        <taxon>Eukaryota</taxon>
        <taxon>Metazoa</taxon>
        <taxon>Echinodermata</taxon>
        <taxon>Eleutherozoa</taxon>
        <taxon>Echinozoa</taxon>
        <taxon>Holothuroidea</taxon>
        <taxon>Aspidochirotacea</taxon>
        <taxon>Aspidochirotida</taxon>
        <taxon>Holothuriidae</taxon>
        <taxon>Holothuria</taxon>
    </lineage>
</organism>
<evidence type="ECO:0000313" key="4">
    <source>
        <dbReference type="Proteomes" id="UP001152320"/>
    </source>
</evidence>
<sequence>MSAIILDGLDITTSQEEVNEVIEKVGKVVSIEFARNPFTGVLLGSAKCVYDGDVAHLALEAFKEGCVIKGKTVQVSLAPPSVETQETPGASTSSLEETQPPPLTMNPDCSDFIDKLKEEGYEIKPLSNLIVTKPNKTRGDKQTTSNFPASFATLNQPPRLSFFVGDQKPKSGEADFETWKWAMRLSVYRGRVDLPKKSSPHW</sequence>
<comment type="caution">
    <text evidence="3">The sequence shown here is derived from an EMBL/GenBank/DDBJ whole genome shotgun (WGS) entry which is preliminary data.</text>
</comment>
<evidence type="ECO:0000256" key="1">
    <source>
        <dbReference type="SAM" id="MobiDB-lite"/>
    </source>
</evidence>
<dbReference type="Gene3D" id="3.30.70.330">
    <property type="match status" value="1"/>
</dbReference>
<dbReference type="OrthoDB" id="6155276at2759"/>
<feature type="domain" description="RRM" evidence="2">
    <location>
        <begin position="3"/>
        <end position="76"/>
    </location>
</feature>
<dbReference type="AlphaFoldDB" id="A0A9Q1HK96"/>
<keyword evidence="4" id="KW-1185">Reference proteome</keyword>
<evidence type="ECO:0000259" key="2">
    <source>
        <dbReference type="SMART" id="SM00360"/>
    </source>
</evidence>
<reference evidence="3" key="1">
    <citation type="submission" date="2021-10" db="EMBL/GenBank/DDBJ databases">
        <title>Tropical sea cucumber genome reveals ecological adaptation and Cuvierian tubules defense mechanism.</title>
        <authorList>
            <person name="Chen T."/>
        </authorList>
    </citation>
    <scope>NUCLEOTIDE SEQUENCE</scope>
    <source>
        <strain evidence="3">Nanhai2018</strain>
        <tissue evidence="3">Muscle</tissue>
    </source>
</reference>
<dbReference type="SUPFAM" id="SSF54928">
    <property type="entry name" value="RNA-binding domain, RBD"/>
    <property type="match status" value="1"/>
</dbReference>
<evidence type="ECO:0000313" key="3">
    <source>
        <dbReference type="EMBL" id="KAJ8048241.1"/>
    </source>
</evidence>
<name>A0A9Q1HK96_HOLLE</name>
<dbReference type="GO" id="GO:0003723">
    <property type="term" value="F:RNA binding"/>
    <property type="evidence" value="ECO:0007669"/>
    <property type="project" value="InterPro"/>
</dbReference>
<protein>
    <recommendedName>
        <fullName evidence="2">RRM domain-containing protein</fullName>
    </recommendedName>
</protein>
<dbReference type="InterPro" id="IPR035979">
    <property type="entry name" value="RBD_domain_sf"/>
</dbReference>
<dbReference type="SMART" id="SM00360">
    <property type="entry name" value="RRM"/>
    <property type="match status" value="1"/>
</dbReference>
<feature type="compositionally biased region" description="Polar residues" evidence="1">
    <location>
        <begin position="82"/>
        <end position="97"/>
    </location>
</feature>
<proteinExistence type="predicted"/>
<dbReference type="InterPro" id="IPR000504">
    <property type="entry name" value="RRM_dom"/>
</dbReference>
<dbReference type="Proteomes" id="UP001152320">
    <property type="component" value="Chromosome 1"/>
</dbReference>
<feature type="region of interest" description="Disordered" evidence="1">
    <location>
        <begin position="79"/>
        <end position="106"/>
    </location>
</feature>
<dbReference type="InterPro" id="IPR012677">
    <property type="entry name" value="Nucleotide-bd_a/b_plait_sf"/>
</dbReference>
<gene>
    <name evidence="3" type="ORF">HOLleu_00481</name>
</gene>